<dbReference type="PANTHER" id="PTHR46383">
    <property type="entry name" value="ASPARTATE AMINOTRANSFERASE"/>
    <property type="match status" value="1"/>
</dbReference>
<dbReference type="PROSITE" id="PS00105">
    <property type="entry name" value="AA_TRANSFER_CLASS_1"/>
    <property type="match status" value="1"/>
</dbReference>
<keyword evidence="5" id="KW-0663">Pyridoxal phosphate</keyword>
<dbReference type="InterPro" id="IPR015424">
    <property type="entry name" value="PyrdxlP-dep_Trfase"/>
</dbReference>
<name>A0A813JSN3_POLGL</name>
<accession>A0A813JSN3</accession>
<dbReference type="GO" id="GO:0006520">
    <property type="term" value="P:amino acid metabolic process"/>
    <property type="evidence" value="ECO:0007669"/>
    <property type="project" value="InterPro"/>
</dbReference>
<dbReference type="Proteomes" id="UP000626109">
    <property type="component" value="Unassembled WGS sequence"/>
</dbReference>
<dbReference type="GO" id="GO:0008483">
    <property type="term" value="F:transaminase activity"/>
    <property type="evidence" value="ECO:0007669"/>
    <property type="project" value="UniProtKB-KW"/>
</dbReference>
<sequence length="444" mass="47892">MIRALVELQHRPGRTLQRRPLANCFPLGHWAKRCLAMIGGQAASEDAVPPPSKRIRQTDEPCIVAMQRMLKGKEGILSLAQGIVHWAPPPAVAEAVIAAAGEPDTYAYGADDGLQALRSELRAKLREENGLEGVEVMITAGANQAYANLVCALLDAQDSSVLFSPFYFNHRMALQMTGGSQSIVLGPTSEDYLPDAEWLEKRLAEPGPTGGRIRMVTVVNPGNPTGVILPQNLLERLSSACAKHSVWLVVDNTYEYFTYEEDGHPKHSCLSGDHIVNVFSFSKAYGMMGWRIGYLAYPPRLGPELMKVQDTIAICPAIASQKAALAALRVGRGWVRERVRGLVQNRQLLVETVEAELGPGSVKGGSGAIYLLARLPDGCADDVRVVEWLSERHKVCAIPGSACGAPGMIRLCYANLLPEKCVEAAARLKAGLAELKNQGAAALG</sequence>
<dbReference type="Gene3D" id="3.40.640.10">
    <property type="entry name" value="Type I PLP-dependent aspartate aminotransferase-like (Major domain)"/>
    <property type="match status" value="1"/>
</dbReference>
<dbReference type="InterPro" id="IPR004839">
    <property type="entry name" value="Aminotransferase_I/II_large"/>
</dbReference>
<dbReference type="CDD" id="cd00609">
    <property type="entry name" value="AAT_like"/>
    <property type="match status" value="1"/>
</dbReference>
<evidence type="ECO:0000313" key="7">
    <source>
        <dbReference type="EMBL" id="CAE8687803.1"/>
    </source>
</evidence>
<dbReference type="InterPro" id="IPR050596">
    <property type="entry name" value="AspAT/PAT-like"/>
</dbReference>
<proteinExistence type="inferred from homology"/>
<comment type="caution">
    <text evidence="7">The sequence shown here is derived from an EMBL/GenBank/DDBJ whole genome shotgun (WGS) entry which is preliminary data.</text>
</comment>
<dbReference type="PANTHER" id="PTHR46383:SF5">
    <property type="entry name" value="AMINOTRANSFERASE CLASS I_CLASSII DOMAIN-CONTAINING PROTEIN"/>
    <property type="match status" value="1"/>
</dbReference>
<evidence type="ECO:0000256" key="3">
    <source>
        <dbReference type="ARBA" id="ARBA00022576"/>
    </source>
</evidence>
<comment type="cofactor">
    <cofactor evidence="1">
        <name>pyridoxal 5'-phosphate</name>
        <dbReference type="ChEBI" id="CHEBI:597326"/>
    </cofactor>
</comment>
<dbReference type="Pfam" id="PF00155">
    <property type="entry name" value="Aminotran_1_2"/>
    <property type="match status" value="1"/>
</dbReference>
<dbReference type="EMBL" id="CAJNNW010026802">
    <property type="protein sequence ID" value="CAE8687803.1"/>
    <property type="molecule type" value="Genomic_DNA"/>
</dbReference>
<evidence type="ECO:0000256" key="4">
    <source>
        <dbReference type="ARBA" id="ARBA00022679"/>
    </source>
</evidence>
<evidence type="ECO:0000313" key="8">
    <source>
        <dbReference type="Proteomes" id="UP000626109"/>
    </source>
</evidence>
<dbReference type="GO" id="GO:0030170">
    <property type="term" value="F:pyridoxal phosphate binding"/>
    <property type="evidence" value="ECO:0007669"/>
    <property type="project" value="InterPro"/>
</dbReference>
<organism evidence="7 8">
    <name type="scientific">Polarella glacialis</name>
    <name type="common">Dinoflagellate</name>
    <dbReference type="NCBI Taxonomy" id="89957"/>
    <lineage>
        <taxon>Eukaryota</taxon>
        <taxon>Sar</taxon>
        <taxon>Alveolata</taxon>
        <taxon>Dinophyceae</taxon>
        <taxon>Suessiales</taxon>
        <taxon>Suessiaceae</taxon>
        <taxon>Polarella</taxon>
    </lineage>
</organism>
<reference evidence="7" key="1">
    <citation type="submission" date="2021-02" db="EMBL/GenBank/DDBJ databases">
        <authorList>
            <person name="Dougan E. K."/>
            <person name="Rhodes N."/>
            <person name="Thang M."/>
            <person name="Chan C."/>
        </authorList>
    </citation>
    <scope>NUCLEOTIDE SEQUENCE</scope>
</reference>
<keyword evidence="4" id="KW-0808">Transferase</keyword>
<feature type="domain" description="Aminotransferase class I/classII large" evidence="6">
    <location>
        <begin position="76"/>
        <end position="428"/>
    </location>
</feature>
<dbReference type="InterPro" id="IPR015421">
    <property type="entry name" value="PyrdxlP-dep_Trfase_major"/>
</dbReference>
<protein>
    <recommendedName>
        <fullName evidence="6">Aminotransferase class I/classII large domain-containing protein</fullName>
    </recommendedName>
</protein>
<evidence type="ECO:0000256" key="5">
    <source>
        <dbReference type="ARBA" id="ARBA00022898"/>
    </source>
</evidence>
<comment type="similarity">
    <text evidence="2">Belongs to the class-I pyridoxal-phosphate-dependent aminotransferase family.</text>
</comment>
<evidence type="ECO:0000259" key="6">
    <source>
        <dbReference type="Pfam" id="PF00155"/>
    </source>
</evidence>
<evidence type="ECO:0000256" key="2">
    <source>
        <dbReference type="ARBA" id="ARBA00007441"/>
    </source>
</evidence>
<dbReference type="AlphaFoldDB" id="A0A813JSN3"/>
<dbReference type="InterPro" id="IPR004838">
    <property type="entry name" value="NHTrfase_class1_PyrdxlP-BS"/>
</dbReference>
<gene>
    <name evidence="7" type="ORF">PGLA2088_LOCUS25619</name>
</gene>
<keyword evidence="3" id="KW-0032">Aminotransferase</keyword>
<dbReference type="SUPFAM" id="SSF53383">
    <property type="entry name" value="PLP-dependent transferases"/>
    <property type="match status" value="1"/>
</dbReference>
<evidence type="ECO:0000256" key="1">
    <source>
        <dbReference type="ARBA" id="ARBA00001933"/>
    </source>
</evidence>